<feature type="transmembrane region" description="Helical" evidence="6">
    <location>
        <begin position="133"/>
        <end position="152"/>
    </location>
</feature>
<evidence type="ECO:0000256" key="1">
    <source>
        <dbReference type="ARBA" id="ARBA00004651"/>
    </source>
</evidence>
<dbReference type="GO" id="GO:0046677">
    <property type="term" value="P:response to antibiotic"/>
    <property type="evidence" value="ECO:0007669"/>
    <property type="project" value="UniProtKB-KW"/>
</dbReference>
<dbReference type="GO" id="GO:0006629">
    <property type="term" value="P:lipid metabolic process"/>
    <property type="evidence" value="ECO:0007669"/>
    <property type="project" value="UniProtKB-KW"/>
</dbReference>
<feature type="transmembrane region" description="Helical" evidence="6">
    <location>
        <begin position="158"/>
        <end position="179"/>
    </location>
</feature>
<keyword evidence="2" id="KW-1003">Cell membrane</keyword>
<dbReference type="InterPro" id="IPR022791">
    <property type="entry name" value="L-PG_synthase/AglD"/>
</dbReference>
<dbReference type="EMBL" id="ABWN01000043">
    <property type="protein sequence ID" value="EFF67354.1"/>
    <property type="molecule type" value="Genomic_DNA"/>
</dbReference>
<dbReference type="HOGENOM" id="CLU_039146_2_0_9"/>
<dbReference type="AlphaFoldDB" id="D4S373"/>
<comment type="caution">
    <text evidence="7">The sequence shown here is derived from an EMBL/GenBank/DDBJ whole genome shotgun (WGS) entry which is preliminary data.</text>
</comment>
<proteinExistence type="inferred from homology"/>
<comment type="subcellular location">
    <subcellularLocation>
        <location evidence="1 6">Cell membrane</location>
        <topology evidence="1 6">Multi-pass membrane protein</topology>
    </subcellularLocation>
</comment>
<feature type="transmembrane region" description="Helical" evidence="6">
    <location>
        <begin position="7"/>
        <end position="25"/>
    </location>
</feature>
<evidence type="ECO:0000256" key="3">
    <source>
        <dbReference type="ARBA" id="ARBA00022692"/>
    </source>
</evidence>
<gene>
    <name evidence="6" type="primary">mprF</name>
    <name evidence="7" type="ORF">BUTYVIB_02559</name>
</gene>
<dbReference type="eggNOG" id="COG0392">
    <property type="taxonomic scope" value="Bacteria"/>
</dbReference>
<protein>
    <recommendedName>
        <fullName evidence="6">Phosphatidylglycerol lysyltransferase</fullName>
        <ecNumber evidence="6">2.3.2.3</ecNumber>
    </recommendedName>
    <alternativeName>
        <fullName evidence="6">Lysylphosphatidylglycerol synthase</fullName>
    </alternativeName>
</protein>
<keyword evidence="6" id="KW-0046">Antibiotic resistance</keyword>
<keyword evidence="3 6" id="KW-0812">Transmembrane</keyword>
<dbReference type="Pfam" id="PF03706">
    <property type="entry name" value="LPG_synthase_TM"/>
    <property type="match status" value="1"/>
</dbReference>
<dbReference type="PANTHER" id="PTHR39087:SF2">
    <property type="entry name" value="UPF0104 MEMBRANE PROTEIN MJ1595"/>
    <property type="match status" value="1"/>
</dbReference>
<evidence type="ECO:0000256" key="4">
    <source>
        <dbReference type="ARBA" id="ARBA00022989"/>
    </source>
</evidence>
<keyword evidence="6" id="KW-0808">Transferase</keyword>
<keyword evidence="4 6" id="KW-1133">Transmembrane helix</keyword>
<dbReference type="GO" id="GO:0005886">
    <property type="term" value="C:plasma membrane"/>
    <property type="evidence" value="ECO:0007669"/>
    <property type="project" value="UniProtKB-SubCell"/>
</dbReference>
<evidence type="ECO:0000256" key="2">
    <source>
        <dbReference type="ARBA" id="ARBA00022475"/>
    </source>
</evidence>
<dbReference type="GO" id="GO:0050071">
    <property type="term" value="F:phosphatidylglycerol lysyltransferase activity"/>
    <property type="evidence" value="ECO:0007669"/>
    <property type="project" value="UniProtKB-EC"/>
</dbReference>
<dbReference type="PANTHER" id="PTHR39087">
    <property type="entry name" value="UPF0104 MEMBRANE PROTEIN MJ1595"/>
    <property type="match status" value="1"/>
</dbReference>
<sequence>MNNKKKTIKVIFCIAVVLLMFFILYRMFRDSYEDIVDSLSKTNMYIFAGMVLLGNCYYLIDAVVYYGITVRQGIKIKFSKFIPIAYMSIFFNVTSFGAGIKPAQILFLHKNGVDTGTACSITMMPYIFHKTVIVVYAVIMLILNNNFVVTNFSSSFRYMYMGVGLSIAIIVFMILLCSAEWFHRLVCKILDATLGKTRFKEVNEKIKTQIVLLREATVKIIKKPAAWISLTLIDALKMSCWYVIPTLAIYALGGDLGGVSFAQGLTVTSLMQLLMGVLPTSGGVGSLEVVFSVLFAAVFGKVVAGSSMVLYRLSTYYIPFLFSLVMMAFIGKGLRKMKKAEEEKKKTELDYDNIRI</sequence>
<dbReference type="RefSeq" id="WP_005604802.1">
    <property type="nucleotide sequence ID" value="NZ_GG663526.1"/>
</dbReference>
<comment type="similarity">
    <text evidence="6">Belongs to the LPG synthase family.</text>
</comment>
<dbReference type="GeneID" id="98919080"/>
<keyword evidence="6" id="KW-0443">Lipid metabolism</keyword>
<dbReference type="Proteomes" id="UP000006238">
    <property type="component" value="Unassembled WGS sequence"/>
</dbReference>
<accession>D4S373</accession>
<dbReference type="STRING" id="45851.BHV86_00590"/>
<evidence type="ECO:0000256" key="6">
    <source>
        <dbReference type="RuleBase" id="RU363042"/>
    </source>
</evidence>
<name>D4S373_9FIRM</name>
<dbReference type="NCBIfam" id="TIGR00374">
    <property type="entry name" value="flippase-like domain"/>
    <property type="match status" value="1"/>
</dbReference>
<evidence type="ECO:0000256" key="5">
    <source>
        <dbReference type="ARBA" id="ARBA00023136"/>
    </source>
</evidence>
<feature type="transmembrane region" description="Helical" evidence="6">
    <location>
        <begin position="45"/>
        <end position="68"/>
    </location>
</feature>
<organism evidence="7 8">
    <name type="scientific">Eshraghiella crossota DSM 2876</name>
    <dbReference type="NCBI Taxonomy" id="511680"/>
    <lineage>
        <taxon>Bacteria</taxon>
        <taxon>Bacillati</taxon>
        <taxon>Bacillota</taxon>
        <taxon>Clostridia</taxon>
        <taxon>Lachnospirales</taxon>
        <taxon>Lachnospiraceae</taxon>
        <taxon>Eshraghiella</taxon>
    </lineage>
</organism>
<keyword evidence="5 6" id="KW-0472">Membrane</keyword>
<evidence type="ECO:0000313" key="7">
    <source>
        <dbReference type="EMBL" id="EFF67354.1"/>
    </source>
</evidence>
<evidence type="ECO:0000313" key="8">
    <source>
        <dbReference type="Proteomes" id="UP000006238"/>
    </source>
</evidence>
<reference evidence="7 8" key="1">
    <citation type="submission" date="2010-02" db="EMBL/GenBank/DDBJ databases">
        <authorList>
            <person name="Weinstock G."/>
            <person name="Sodergren E."/>
            <person name="Clifton S."/>
            <person name="Fulton L."/>
            <person name="Fulton B."/>
            <person name="Courtney L."/>
            <person name="Fronick C."/>
            <person name="Harrison M."/>
            <person name="Strong C."/>
            <person name="Farmer C."/>
            <person name="Delahaunty K."/>
            <person name="Markovic C."/>
            <person name="Hall O."/>
            <person name="Minx P."/>
            <person name="Tomlinson C."/>
            <person name="Mitreva M."/>
            <person name="Nelson J."/>
            <person name="Hou S."/>
            <person name="Wollam A."/>
            <person name="Pepin K.H."/>
            <person name="Johnson M."/>
            <person name="Bhonagiri V."/>
            <person name="Zhang X."/>
            <person name="Suruliraj S."/>
            <person name="Warren W."/>
            <person name="Chinwalla A."/>
            <person name="Mardis E.R."/>
            <person name="Wilson R.K."/>
        </authorList>
    </citation>
    <scope>NUCLEOTIDE SEQUENCE [LARGE SCALE GENOMIC DNA]</scope>
    <source>
        <strain evidence="7 8">DSM 2876</strain>
    </source>
</reference>
<feature type="transmembrane region" description="Helical" evidence="6">
    <location>
        <begin position="316"/>
        <end position="334"/>
    </location>
</feature>
<comment type="catalytic activity">
    <reaction evidence="6">
        <text>L-lysyl-tRNA(Lys) + a 1,2-diacyl-sn-glycero-3-phospho-(1'-sn-glycerol) = a 1,2-diacyl-sn-glycero-3-phospho-1'-(3'-O-L-lysyl)-sn-glycerol + tRNA(Lys)</text>
        <dbReference type="Rhea" id="RHEA:10668"/>
        <dbReference type="Rhea" id="RHEA-COMP:9696"/>
        <dbReference type="Rhea" id="RHEA-COMP:9697"/>
        <dbReference type="ChEBI" id="CHEBI:64716"/>
        <dbReference type="ChEBI" id="CHEBI:75792"/>
        <dbReference type="ChEBI" id="CHEBI:78442"/>
        <dbReference type="ChEBI" id="CHEBI:78529"/>
        <dbReference type="EC" id="2.3.2.3"/>
    </reaction>
</comment>
<comment type="function">
    <text evidence="6">Catalyzes the transfer of a lysyl group from L-lysyl-tRNA(Lys) to membrane-bound phosphatidylglycerol (PG), which produces lysylphosphatidylglycerol (LPG), a major component of the bacterial membrane with a positive net charge. LPG synthesis contributes to bacterial virulence as it is involved in the resistance mechanism against cationic antimicrobial peptides (CAMP) produces by the host's immune system (defensins, cathelicidins) and by the competing microorganisms.</text>
</comment>
<dbReference type="EC" id="2.3.2.3" evidence="6"/>
<keyword evidence="8" id="KW-1185">Reference proteome</keyword>